<organism evidence="2 3">
    <name type="scientific">Enterocloster lavalensis</name>
    <dbReference type="NCBI Taxonomy" id="460384"/>
    <lineage>
        <taxon>Bacteria</taxon>
        <taxon>Bacillati</taxon>
        <taxon>Bacillota</taxon>
        <taxon>Clostridia</taxon>
        <taxon>Lachnospirales</taxon>
        <taxon>Lachnospiraceae</taxon>
        <taxon>Enterocloster</taxon>
    </lineage>
</organism>
<name>A0A1I0EEC3_9FIRM</name>
<keyword evidence="1" id="KW-0472">Membrane</keyword>
<proteinExistence type="predicted"/>
<dbReference type="RefSeq" id="WP_092362066.1">
    <property type="nucleotide sequence ID" value="NZ_FOIM01000006.1"/>
</dbReference>
<reference evidence="3" key="1">
    <citation type="submission" date="2016-10" db="EMBL/GenBank/DDBJ databases">
        <authorList>
            <person name="Varghese N."/>
            <person name="Submissions S."/>
        </authorList>
    </citation>
    <scope>NUCLEOTIDE SEQUENCE [LARGE SCALE GENOMIC DNA]</scope>
    <source>
        <strain evidence="3">NLAE-zl-G277</strain>
    </source>
</reference>
<protein>
    <recommendedName>
        <fullName evidence="4">DUF998 domain-containing protein</fullName>
    </recommendedName>
</protein>
<feature type="transmembrane region" description="Helical" evidence="1">
    <location>
        <begin position="134"/>
        <end position="155"/>
    </location>
</feature>
<feature type="transmembrane region" description="Helical" evidence="1">
    <location>
        <begin position="5"/>
        <end position="25"/>
    </location>
</feature>
<accession>A0A1I0EEC3</accession>
<gene>
    <name evidence="2" type="ORF">SAMN05216313_10651</name>
</gene>
<evidence type="ECO:0008006" key="4">
    <source>
        <dbReference type="Google" id="ProtNLM"/>
    </source>
</evidence>
<keyword evidence="1" id="KW-1133">Transmembrane helix</keyword>
<keyword evidence="1" id="KW-0812">Transmembrane</keyword>
<dbReference type="Proteomes" id="UP000198508">
    <property type="component" value="Unassembled WGS sequence"/>
</dbReference>
<evidence type="ECO:0000313" key="3">
    <source>
        <dbReference type="Proteomes" id="UP000198508"/>
    </source>
</evidence>
<sequence length="199" mass="22407">MTIKVLAYLIIPVYTIAFTGGYNWFTTNFSVIGNLMDKKLAFLIWGIVVGLYFYLIYRRLRPLVRLRPLFSRLIPAALALLFCAITTPYLPDEMPLKSFLHIVFAFVSTVLLLIYLAAVVWVRYRLNPVPYRPYLAGLASILVISLVLLAMAGIISSALEIFVTLTTVAMSERLSSRIRREGPWKKAAALWSLTGSRAA</sequence>
<feature type="transmembrane region" description="Helical" evidence="1">
    <location>
        <begin position="102"/>
        <end position="122"/>
    </location>
</feature>
<feature type="transmembrane region" description="Helical" evidence="1">
    <location>
        <begin position="40"/>
        <end position="57"/>
    </location>
</feature>
<keyword evidence="3" id="KW-1185">Reference proteome</keyword>
<feature type="transmembrane region" description="Helical" evidence="1">
    <location>
        <begin position="69"/>
        <end position="90"/>
    </location>
</feature>
<evidence type="ECO:0000313" key="2">
    <source>
        <dbReference type="EMBL" id="SET42888.1"/>
    </source>
</evidence>
<dbReference type="EMBL" id="FOIM01000006">
    <property type="protein sequence ID" value="SET42888.1"/>
    <property type="molecule type" value="Genomic_DNA"/>
</dbReference>
<evidence type="ECO:0000256" key="1">
    <source>
        <dbReference type="SAM" id="Phobius"/>
    </source>
</evidence>
<dbReference type="AlphaFoldDB" id="A0A1I0EEC3"/>